<dbReference type="RefSeq" id="WP_006547083.1">
    <property type="nucleotide sequence ID" value="NZ_DS999545.1"/>
</dbReference>
<dbReference type="EMBL" id="ACFG01000004">
    <property type="protein sequence ID" value="EEH64349.1"/>
    <property type="molecule type" value="Genomic_DNA"/>
</dbReference>
<evidence type="ECO:0008006" key="3">
    <source>
        <dbReference type="Google" id="ProtNLM"/>
    </source>
</evidence>
<dbReference type="OrthoDB" id="5125216at2"/>
<dbReference type="eggNOG" id="ENOG5033C8D">
    <property type="taxonomic scope" value="Bacteria"/>
</dbReference>
<dbReference type="STRING" id="525245.HMPREF0044_0086"/>
<protein>
    <recommendedName>
        <fullName evidence="3">Protoporphyrinogen oxidase</fullName>
    </recommendedName>
</protein>
<name>C0VY46_9ACTO</name>
<dbReference type="HOGENOM" id="CLU_142819_1_0_11"/>
<proteinExistence type="predicted"/>
<gene>
    <name evidence="1" type="ORF">HMPREF0044_0086</name>
</gene>
<organism evidence="1 2">
    <name type="scientific">Gleimia coleocanis DSM 15436</name>
    <dbReference type="NCBI Taxonomy" id="525245"/>
    <lineage>
        <taxon>Bacteria</taxon>
        <taxon>Bacillati</taxon>
        <taxon>Actinomycetota</taxon>
        <taxon>Actinomycetes</taxon>
        <taxon>Actinomycetales</taxon>
        <taxon>Actinomycetaceae</taxon>
        <taxon>Gleimia</taxon>
    </lineage>
</organism>
<evidence type="ECO:0000313" key="2">
    <source>
        <dbReference type="Proteomes" id="UP000010301"/>
    </source>
</evidence>
<comment type="caution">
    <text evidence="1">The sequence shown here is derived from an EMBL/GenBank/DDBJ whole genome shotgun (WGS) entry which is preliminary data.</text>
</comment>
<dbReference type="AlphaFoldDB" id="C0VY46"/>
<keyword evidence="2" id="KW-1185">Reference proteome</keyword>
<dbReference type="Proteomes" id="UP000010301">
    <property type="component" value="Unassembled WGS sequence"/>
</dbReference>
<accession>C0VY46</accession>
<evidence type="ECO:0000313" key="1">
    <source>
        <dbReference type="EMBL" id="EEH64349.1"/>
    </source>
</evidence>
<reference evidence="1 2" key="1">
    <citation type="submission" date="2009-01" db="EMBL/GenBank/DDBJ databases">
        <authorList>
            <person name="Qin X."/>
            <person name="Bachman B."/>
            <person name="Battles P."/>
            <person name="Bell A."/>
            <person name="Bess C."/>
            <person name="Bickham C."/>
            <person name="Chaboub L."/>
            <person name="Chen D."/>
            <person name="Coyle M."/>
            <person name="Deiros D.R."/>
            <person name="Dinh H."/>
            <person name="Forbes L."/>
            <person name="Fowler G."/>
            <person name="Francisco L."/>
            <person name="Fu Q."/>
            <person name="Gubbala S."/>
            <person name="Hale W."/>
            <person name="Han Y."/>
            <person name="Hemphill L."/>
            <person name="Highlander S.K."/>
            <person name="Hirani K."/>
            <person name="Hogues M."/>
            <person name="Jackson L."/>
            <person name="Jakkamsetti A."/>
            <person name="Javaid M."/>
            <person name="Jiang H."/>
            <person name="Korchina V."/>
            <person name="Kovar C."/>
            <person name="Lara F."/>
            <person name="Lee S."/>
            <person name="Mata R."/>
            <person name="Mathew T."/>
            <person name="Moen C."/>
            <person name="Morales K."/>
            <person name="Munidasa M."/>
            <person name="Nazareth L."/>
            <person name="Ngo R."/>
            <person name="Nguyen L."/>
            <person name="Okwuonu G."/>
            <person name="Ongeri F."/>
            <person name="Patil S."/>
            <person name="Petrosino J."/>
            <person name="Pham C."/>
            <person name="Pham P."/>
            <person name="Pu L.-L."/>
            <person name="Puazo M."/>
            <person name="Raj R."/>
            <person name="Reid J."/>
            <person name="Rouhana J."/>
            <person name="Saada N."/>
            <person name="Shang Y."/>
            <person name="Simmons D."/>
            <person name="Thornton R."/>
            <person name="Warren J."/>
            <person name="Weissenberger G."/>
            <person name="Zhang J."/>
            <person name="Zhang L."/>
            <person name="Zhou C."/>
            <person name="Zhu D."/>
            <person name="Muzny D."/>
            <person name="Worley K."/>
            <person name="Gibbs R."/>
        </authorList>
    </citation>
    <scope>NUCLEOTIDE SEQUENCE [LARGE SCALE GENOMIC DNA]</scope>
    <source>
        <strain evidence="1 2">DSM 15436</strain>
    </source>
</reference>
<sequence>MGTKFGIVVGAGLGYLLGTRAGRERYEQIKEAASKVRQNKVVAGPLDAAAEKVSEAVRRGGEAATDKVVSIVKERVFGQSEPRYEYVDAEVIEVHMDTK</sequence>